<gene>
    <name evidence="1" type="ORF">Q73A0000_09525</name>
</gene>
<evidence type="ECO:0008006" key="3">
    <source>
        <dbReference type="Google" id="ProtNLM"/>
    </source>
</evidence>
<dbReference type="Proteomes" id="UP000594195">
    <property type="component" value="Chromosome"/>
</dbReference>
<name>A0A7M2YAD0_9FLAO</name>
<accession>A0A7M2YAD0</accession>
<evidence type="ECO:0000313" key="2">
    <source>
        <dbReference type="Proteomes" id="UP000594195"/>
    </source>
</evidence>
<reference evidence="1 2" key="1">
    <citation type="submission" date="2019-05" db="EMBL/GenBank/DDBJ databases">
        <title>Chryseobacterium sp. isolated from King George Island, maritime Antarctica.</title>
        <authorList>
            <person name="Peng X."/>
        </authorList>
    </citation>
    <scope>NUCLEOTIDE SEQUENCE [LARGE SCALE GENOMIC DNA]</scope>
    <source>
        <strain evidence="1 2">7-3A</strain>
    </source>
</reference>
<keyword evidence="2" id="KW-1185">Reference proteome</keyword>
<proteinExistence type="predicted"/>
<protein>
    <recommendedName>
        <fullName evidence="3">DUF2971 domain-containing protein</fullName>
    </recommendedName>
</protein>
<evidence type="ECO:0000313" key="1">
    <source>
        <dbReference type="EMBL" id="QOW10595.1"/>
    </source>
</evidence>
<dbReference type="EMBL" id="CP040442">
    <property type="protein sequence ID" value="QOW10595.1"/>
    <property type="molecule type" value="Genomic_DNA"/>
</dbReference>
<dbReference type="AlphaFoldDB" id="A0A7M2YAD0"/>
<sequence length="267" mass="31297">MPINFSSEANKYLYLPNNNQQIARYIDLSKFLSLIQSKTIFFNKLSNFEDKYEGTLTPLSLDDLENAIRSCKSTNSYLLSNPSIDTENYYKKRIIAEKKMYKLSRETVYVSCWNKIENESYALWKIYAGLNQGIMIKSNVERIIQAFAGADEDIEISEVKYIDFKKEKINIGNIYHPLVHKNIPYSYEDEIRLLFQPFNNQNGEIPNLEKVCEDHRLIGGKSIKIDINLLIEEIIVSPFAPYWFFEIVKNIVDKYDLKINVQYSEFV</sequence>
<organism evidence="1 2">
    <name type="scientific">Kaistella flava</name>
    <name type="common">ex Peng et al. 2021</name>
    <dbReference type="NCBI Taxonomy" id="2038776"/>
    <lineage>
        <taxon>Bacteria</taxon>
        <taxon>Pseudomonadati</taxon>
        <taxon>Bacteroidota</taxon>
        <taxon>Flavobacteriia</taxon>
        <taxon>Flavobacteriales</taxon>
        <taxon>Weeksellaceae</taxon>
        <taxon>Chryseobacterium group</taxon>
        <taxon>Kaistella</taxon>
    </lineage>
</organism>
<dbReference type="RefSeq" id="WP_193810762.1">
    <property type="nucleotide sequence ID" value="NZ_CP040442.1"/>
</dbReference>
<dbReference type="KEGG" id="kfa:Q73A0000_09525"/>